<dbReference type="GO" id="GO:0005634">
    <property type="term" value="C:nucleus"/>
    <property type="evidence" value="ECO:0007669"/>
    <property type="project" value="TreeGrafter"/>
</dbReference>
<feature type="region of interest" description="Disordered" evidence="2">
    <location>
        <begin position="105"/>
        <end position="127"/>
    </location>
</feature>
<dbReference type="Proteomes" id="UP000620124">
    <property type="component" value="Unassembled WGS sequence"/>
</dbReference>
<evidence type="ECO:0000259" key="3">
    <source>
        <dbReference type="PROSITE" id="PS51253"/>
    </source>
</evidence>
<organism evidence="4 5">
    <name type="scientific">Mycena venus</name>
    <dbReference type="NCBI Taxonomy" id="2733690"/>
    <lineage>
        <taxon>Eukaryota</taxon>
        <taxon>Fungi</taxon>
        <taxon>Dikarya</taxon>
        <taxon>Basidiomycota</taxon>
        <taxon>Agaricomycotina</taxon>
        <taxon>Agaricomycetes</taxon>
        <taxon>Agaricomycetidae</taxon>
        <taxon>Agaricales</taxon>
        <taxon>Marasmiineae</taxon>
        <taxon>Mycenaceae</taxon>
        <taxon>Mycena</taxon>
    </lineage>
</organism>
<dbReference type="InterPro" id="IPR050863">
    <property type="entry name" value="CenT-Element_Derived"/>
</dbReference>
<evidence type="ECO:0000313" key="4">
    <source>
        <dbReference type="EMBL" id="KAF7347008.1"/>
    </source>
</evidence>
<feature type="domain" description="HTH CENPB-type" evidence="3">
    <location>
        <begin position="198"/>
        <end position="272"/>
    </location>
</feature>
<sequence length="678" mass="76659">MAPTPLEVLKKGFTTLKSHVNKRKKALEDRLRRNERIDDADAEWLDDQANLVDEQRALQDLENASDYERGVSRLSSAGEAAVRRMTEFAQGIKTSVPAIKVIGAKRKKPDHKPVIPVGKTPGKKKETAPVFTRAEHATLAQKIEILDWYHANGQKQGATAKHWAPIYPNLRLKQPKISDWVRNEAKIRLEFSQSVSKAVKRMRQTQHPQVTEMLELWVEQAMRDKIQLNGEVLRQKWKQFADLCGVPEDERLALSTGWLERTKHRLGLREFKRHGEAASADPIAVEMERERVKKLIEKGGYKARDVYNMDETGLFYGFAPDRGLSNEKSSGVKGSKVRLTYAFAVNADGSHKLEPFVIGKAKQPRSFDRRTAAALGFYYRNNAKAWMTTVLYREWITKWDAELRLANRRVLLLQDNFSAHNPPDDLTNITVVNFTANLTAHVQPLDGGIIRCFKAHYRSRFTQRAIDNYDRGITPADIYNINQLEGMRIAAAAWREVDASTIRHCWRHVGILPESVFSNSQPATIPVASLLSSPAECLSQAAEQDLERRLDALEDRGVLQRVNRMSLAQLLNPENEDSTEQATVEDIYAAVSAARLAQENSDAAGGDDDQDDDADLVVRPSRREALAAVSTLQRFTATLNDDFSRKLDAVLARFGHQTQLEETNQMKTVPITTFFQKT</sequence>
<reference evidence="4" key="1">
    <citation type="submission" date="2020-05" db="EMBL/GenBank/DDBJ databases">
        <title>Mycena genomes resolve the evolution of fungal bioluminescence.</title>
        <authorList>
            <person name="Tsai I.J."/>
        </authorList>
    </citation>
    <scope>NUCLEOTIDE SEQUENCE</scope>
    <source>
        <strain evidence="4">CCC161011</strain>
    </source>
</reference>
<dbReference type="InterPro" id="IPR004875">
    <property type="entry name" value="DDE_SF_endonuclease_dom"/>
</dbReference>
<dbReference type="EMBL" id="JACAZI010000012">
    <property type="protein sequence ID" value="KAF7347008.1"/>
    <property type="molecule type" value="Genomic_DNA"/>
</dbReference>
<keyword evidence="5" id="KW-1185">Reference proteome</keyword>
<proteinExistence type="predicted"/>
<dbReference type="PANTHER" id="PTHR19303">
    <property type="entry name" value="TRANSPOSON"/>
    <property type="match status" value="1"/>
</dbReference>
<dbReference type="InterPro" id="IPR009057">
    <property type="entry name" value="Homeodomain-like_sf"/>
</dbReference>
<comment type="caution">
    <text evidence="4">The sequence shown here is derived from an EMBL/GenBank/DDBJ whole genome shotgun (WGS) entry which is preliminary data.</text>
</comment>
<dbReference type="Gene3D" id="1.10.10.60">
    <property type="entry name" value="Homeodomain-like"/>
    <property type="match status" value="1"/>
</dbReference>
<dbReference type="Pfam" id="PF03221">
    <property type="entry name" value="HTH_Tnp_Tc5"/>
    <property type="match status" value="1"/>
</dbReference>
<evidence type="ECO:0000313" key="5">
    <source>
        <dbReference type="Proteomes" id="UP000620124"/>
    </source>
</evidence>
<dbReference type="PROSITE" id="PS51253">
    <property type="entry name" value="HTH_CENPB"/>
    <property type="match status" value="1"/>
</dbReference>
<name>A0A8H7CTM5_9AGAR</name>
<evidence type="ECO:0000256" key="1">
    <source>
        <dbReference type="ARBA" id="ARBA00023125"/>
    </source>
</evidence>
<protein>
    <submittedName>
        <fullName evidence="4">DDE-domain-containing protein</fullName>
    </submittedName>
</protein>
<dbReference type="SUPFAM" id="SSF46689">
    <property type="entry name" value="Homeodomain-like"/>
    <property type="match status" value="1"/>
</dbReference>
<dbReference type="OrthoDB" id="162969at2759"/>
<evidence type="ECO:0000256" key="2">
    <source>
        <dbReference type="SAM" id="MobiDB-lite"/>
    </source>
</evidence>
<dbReference type="GO" id="GO:0003677">
    <property type="term" value="F:DNA binding"/>
    <property type="evidence" value="ECO:0007669"/>
    <property type="project" value="UniProtKB-KW"/>
</dbReference>
<dbReference type="InterPro" id="IPR006600">
    <property type="entry name" value="HTH_CenpB_DNA-bd_dom"/>
</dbReference>
<dbReference type="PANTHER" id="PTHR19303:SF73">
    <property type="entry name" value="PROTEIN PDC2"/>
    <property type="match status" value="1"/>
</dbReference>
<gene>
    <name evidence="4" type="ORF">MVEN_01453900</name>
</gene>
<dbReference type="Pfam" id="PF03184">
    <property type="entry name" value="DDE_1"/>
    <property type="match status" value="1"/>
</dbReference>
<accession>A0A8H7CTM5</accession>
<keyword evidence="1" id="KW-0238">DNA-binding</keyword>
<dbReference type="AlphaFoldDB" id="A0A8H7CTM5"/>